<dbReference type="EC" id="2.10.1.1" evidence="5 13"/>
<evidence type="ECO:0000256" key="12">
    <source>
        <dbReference type="ARBA" id="ARBA00047317"/>
    </source>
</evidence>
<evidence type="ECO:0000256" key="3">
    <source>
        <dbReference type="ARBA" id="ARBA00005046"/>
    </source>
</evidence>
<dbReference type="SUPFAM" id="SSF53218">
    <property type="entry name" value="Molybdenum cofactor biosynthesis proteins"/>
    <property type="match status" value="1"/>
</dbReference>
<dbReference type="InterPro" id="IPR001453">
    <property type="entry name" value="MoaB/Mog_dom"/>
</dbReference>
<dbReference type="NCBIfam" id="NF045515">
    <property type="entry name" value="Glp_gephyrin"/>
    <property type="match status" value="1"/>
</dbReference>
<name>A0A0T9UDC0_YERAE</name>
<dbReference type="Gene3D" id="3.90.105.10">
    <property type="entry name" value="Molybdopterin biosynthesis moea protein, domain 2"/>
    <property type="match status" value="1"/>
</dbReference>
<evidence type="ECO:0000256" key="10">
    <source>
        <dbReference type="ARBA" id="ARBA00022842"/>
    </source>
</evidence>
<dbReference type="SUPFAM" id="SSF63867">
    <property type="entry name" value="MoeA C-terminal domain-like"/>
    <property type="match status" value="1"/>
</dbReference>
<dbReference type="PROSITE" id="PS01079">
    <property type="entry name" value="MOCF_BIOSYNTHESIS_2"/>
    <property type="match status" value="1"/>
</dbReference>
<dbReference type="NCBIfam" id="TIGR00177">
    <property type="entry name" value="molyb_syn"/>
    <property type="match status" value="1"/>
</dbReference>
<dbReference type="GO" id="GO:0046872">
    <property type="term" value="F:metal ion binding"/>
    <property type="evidence" value="ECO:0007669"/>
    <property type="project" value="UniProtKB-UniRule"/>
</dbReference>
<dbReference type="Proteomes" id="UP000040088">
    <property type="component" value="Unassembled WGS sequence"/>
</dbReference>
<dbReference type="Pfam" id="PF03454">
    <property type="entry name" value="MoeA_C"/>
    <property type="match status" value="1"/>
</dbReference>
<evidence type="ECO:0000256" key="13">
    <source>
        <dbReference type="RuleBase" id="RU365090"/>
    </source>
</evidence>
<gene>
    <name evidence="15" type="primary">bisB</name>
    <name evidence="15" type="ORF">ERS008460_02589</name>
</gene>
<comment type="function">
    <text evidence="2 13">Catalyzes the insertion of molybdate into adenylated molybdopterin with the concomitant release of AMP.</text>
</comment>
<dbReference type="InterPro" id="IPR038987">
    <property type="entry name" value="MoeA-like"/>
</dbReference>
<protein>
    <recommendedName>
        <fullName evidence="6 13">Molybdopterin molybdenumtransferase</fullName>
        <ecNumber evidence="5 13">2.10.1.1</ecNumber>
    </recommendedName>
</protein>
<dbReference type="PANTHER" id="PTHR10192">
    <property type="entry name" value="MOLYBDOPTERIN BIOSYNTHESIS PROTEIN"/>
    <property type="match status" value="1"/>
</dbReference>
<dbReference type="Gene3D" id="3.40.980.10">
    <property type="entry name" value="MoaB/Mog-like domain"/>
    <property type="match status" value="1"/>
</dbReference>
<evidence type="ECO:0000256" key="2">
    <source>
        <dbReference type="ARBA" id="ARBA00002901"/>
    </source>
</evidence>
<dbReference type="InterPro" id="IPR005111">
    <property type="entry name" value="MoeA_C_domain_IV"/>
</dbReference>
<dbReference type="UniPathway" id="UPA00344"/>
<organism evidence="15 16">
    <name type="scientific">Yersinia aleksiciae</name>
    <dbReference type="NCBI Taxonomy" id="263819"/>
    <lineage>
        <taxon>Bacteria</taxon>
        <taxon>Pseudomonadati</taxon>
        <taxon>Pseudomonadota</taxon>
        <taxon>Gammaproteobacteria</taxon>
        <taxon>Enterobacterales</taxon>
        <taxon>Yersiniaceae</taxon>
        <taxon>Yersinia</taxon>
    </lineage>
</organism>
<dbReference type="GO" id="GO:0061599">
    <property type="term" value="F:molybdopterin molybdotransferase activity"/>
    <property type="evidence" value="ECO:0007669"/>
    <property type="project" value="UniProtKB-UniRule"/>
</dbReference>
<dbReference type="InterPro" id="IPR036425">
    <property type="entry name" value="MoaB/Mog-like_dom_sf"/>
</dbReference>
<dbReference type="CDD" id="cd00887">
    <property type="entry name" value="MoeA"/>
    <property type="match status" value="1"/>
</dbReference>
<dbReference type="STRING" id="28152.CH54_1040"/>
<dbReference type="NCBIfam" id="NF007960">
    <property type="entry name" value="PRK10680.1"/>
    <property type="match status" value="1"/>
</dbReference>
<dbReference type="InterPro" id="IPR005110">
    <property type="entry name" value="MoeA_linker/N"/>
</dbReference>
<dbReference type="Pfam" id="PF03453">
    <property type="entry name" value="MoeA_N"/>
    <property type="match status" value="1"/>
</dbReference>
<dbReference type="EMBL" id="CQEM01000011">
    <property type="protein sequence ID" value="CNL34186.1"/>
    <property type="molecule type" value="Genomic_DNA"/>
</dbReference>
<evidence type="ECO:0000256" key="7">
    <source>
        <dbReference type="ARBA" id="ARBA00022505"/>
    </source>
</evidence>
<dbReference type="AlphaFoldDB" id="A0A0T9UDC0"/>
<evidence type="ECO:0000256" key="8">
    <source>
        <dbReference type="ARBA" id="ARBA00022679"/>
    </source>
</evidence>
<evidence type="ECO:0000256" key="9">
    <source>
        <dbReference type="ARBA" id="ARBA00022723"/>
    </source>
</evidence>
<dbReference type="InterPro" id="IPR036135">
    <property type="entry name" value="MoeA_linker/N_sf"/>
</dbReference>
<dbReference type="Gene3D" id="2.170.190.11">
    <property type="entry name" value="Molybdopterin biosynthesis moea protein, domain 3"/>
    <property type="match status" value="1"/>
</dbReference>
<comment type="similarity">
    <text evidence="4 13">Belongs to the MoeA family.</text>
</comment>
<dbReference type="GO" id="GO:0006777">
    <property type="term" value="P:Mo-molybdopterin cofactor biosynthetic process"/>
    <property type="evidence" value="ECO:0007669"/>
    <property type="project" value="UniProtKB-UniRule"/>
</dbReference>
<sequence length="412" mass="43715">MDHCNTSDLLSLEQALTKMLSQVTPMQATEVVPLTHAAGRITASAITSPIAVPPFANSAMDGYAVRCNELSSGLPLPVAGKAFAGAPFKATWPANTCIRIMTGAPIPAGADAVIMQEQAVISEQGVTFNGNVHIGQNTRLAGEDIEHGATVFPAGVKLGAAQLPLLASLGIAEVTVFRTLKVAIFSTGDELQPIGQPLGEGQIYDTNRFAVRLMLQQLGCQIIDLGVIRDDQLALRQAFEQADGVADLVISSGGVSVGEADYTKQMLEELGDIGFWKLAIKPGKPFAFGKLDHAWFCGLPGNPVSAALTFYQLVQPLIAKLSGHSEWHPPLRLKATAATKLKKSPGRLDFQRGIFSTDVNGELEVRTTGHQGSHIFSSFSQGNCFIVLEQERGSVAVGETVEIELFNSLLGG</sequence>
<comment type="catalytic activity">
    <reaction evidence="12">
        <text>adenylyl-molybdopterin + molybdate = Mo-molybdopterin + AMP + H(+)</text>
        <dbReference type="Rhea" id="RHEA:35047"/>
        <dbReference type="ChEBI" id="CHEBI:15378"/>
        <dbReference type="ChEBI" id="CHEBI:36264"/>
        <dbReference type="ChEBI" id="CHEBI:62727"/>
        <dbReference type="ChEBI" id="CHEBI:71302"/>
        <dbReference type="ChEBI" id="CHEBI:456215"/>
        <dbReference type="EC" id="2.10.1.1"/>
    </reaction>
</comment>
<evidence type="ECO:0000256" key="11">
    <source>
        <dbReference type="ARBA" id="ARBA00023150"/>
    </source>
</evidence>
<dbReference type="RefSeq" id="WP_050126155.1">
    <property type="nucleotide sequence ID" value="NZ_CQEM01000011.1"/>
</dbReference>
<keyword evidence="10 13" id="KW-0460">Magnesium</keyword>
<dbReference type="InterPro" id="IPR008284">
    <property type="entry name" value="MoCF_biosynth_CS"/>
</dbReference>
<dbReference type="InterPro" id="IPR036688">
    <property type="entry name" value="MoeA_C_domain_IV_sf"/>
</dbReference>
<dbReference type="Pfam" id="PF00994">
    <property type="entry name" value="MoCF_biosynth"/>
    <property type="match status" value="1"/>
</dbReference>
<evidence type="ECO:0000256" key="5">
    <source>
        <dbReference type="ARBA" id="ARBA00013269"/>
    </source>
</evidence>
<keyword evidence="8 13" id="KW-0808">Transferase</keyword>
<proteinExistence type="inferred from homology"/>
<feature type="domain" description="MoaB/Mog" evidence="14">
    <location>
        <begin position="183"/>
        <end position="320"/>
    </location>
</feature>
<evidence type="ECO:0000256" key="6">
    <source>
        <dbReference type="ARBA" id="ARBA00021108"/>
    </source>
</evidence>
<evidence type="ECO:0000259" key="14">
    <source>
        <dbReference type="SMART" id="SM00852"/>
    </source>
</evidence>
<comment type="pathway">
    <text evidence="3 13">Cofactor biosynthesis; molybdopterin biosynthesis.</text>
</comment>
<evidence type="ECO:0000256" key="4">
    <source>
        <dbReference type="ARBA" id="ARBA00010763"/>
    </source>
</evidence>
<evidence type="ECO:0000313" key="15">
    <source>
        <dbReference type="EMBL" id="CNL34186.1"/>
    </source>
</evidence>
<comment type="cofactor">
    <cofactor evidence="1 13">
        <name>Mg(2+)</name>
        <dbReference type="ChEBI" id="CHEBI:18420"/>
    </cofactor>
</comment>
<dbReference type="GO" id="GO:0005829">
    <property type="term" value="C:cytosol"/>
    <property type="evidence" value="ECO:0007669"/>
    <property type="project" value="TreeGrafter"/>
</dbReference>
<dbReference type="PANTHER" id="PTHR10192:SF5">
    <property type="entry name" value="GEPHYRIN"/>
    <property type="match status" value="1"/>
</dbReference>
<dbReference type="FunFam" id="2.170.190.11:FF:000001">
    <property type="entry name" value="Molybdopterin molybdenumtransferase"/>
    <property type="match status" value="1"/>
</dbReference>
<dbReference type="FunFam" id="2.40.340.10:FF:000003">
    <property type="entry name" value="Molybdopterin molybdenumtransferase"/>
    <property type="match status" value="1"/>
</dbReference>
<accession>A0A0T9UDC0</accession>
<keyword evidence="11 13" id="KW-0501">Molybdenum cofactor biosynthesis</keyword>
<evidence type="ECO:0000256" key="1">
    <source>
        <dbReference type="ARBA" id="ARBA00001946"/>
    </source>
</evidence>
<dbReference type="Gene3D" id="2.40.340.10">
    <property type="entry name" value="MoeA, C-terminal, domain IV"/>
    <property type="match status" value="1"/>
</dbReference>
<keyword evidence="7 13" id="KW-0500">Molybdenum</keyword>
<dbReference type="SMART" id="SM00852">
    <property type="entry name" value="MoCF_biosynth"/>
    <property type="match status" value="1"/>
</dbReference>
<evidence type="ECO:0000313" key="16">
    <source>
        <dbReference type="Proteomes" id="UP000040088"/>
    </source>
</evidence>
<dbReference type="FunFam" id="3.40.980.10:FF:000004">
    <property type="entry name" value="Molybdopterin molybdenumtransferase"/>
    <property type="match status" value="1"/>
</dbReference>
<reference evidence="16" key="1">
    <citation type="submission" date="2015-03" db="EMBL/GenBank/DDBJ databases">
        <authorList>
            <consortium name="Pathogen Informatics"/>
        </authorList>
    </citation>
    <scope>NUCLEOTIDE SEQUENCE [LARGE SCALE GENOMIC DNA]</scope>
    <source>
        <strain evidence="16">IP27925</strain>
    </source>
</reference>
<dbReference type="SUPFAM" id="SSF63882">
    <property type="entry name" value="MoeA N-terminal region -like"/>
    <property type="match status" value="1"/>
</dbReference>
<keyword evidence="9 13" id="KW-0479">Metal-binding</keyword>